<reference evidence="1 2" key="1">
    <citation type="submission" date="2019-03" db="EMBL/GenBank/DDBJ databases">
        <title>First draft genome of Liparis tanakae, snailfish: a comprehensive survey of snailfish specific genes.</title>
        <authorList>
            <person name="Kim W."/>
            <person name="Song I."/>
            <person name="Jeong J.-H."/>
            <person name="Kim D."/>
            <person name="Kim S."/>
            <person name="Ryu S."/>
            <person name="Song J.Y."/>
            <person name="Lee S.K."/>
        </authorList>
    </citation>
    <scope>NUCLEOTIDE SEQUENCE [LARGE SCALE GENOMIC DNA]</scope>
    <source>
        <tissue evidence="1">Muscle</tissue>
    </source>
</reference>
<evidence type="ECO:0000313" key="1">
    <source>
        <dbReference type="EMBL" id="TNN26929.1"/>
    </source>
</evidence>
<accession>A0A4Z2EDJ7</accession>
<organism evidence="1 2">
    <name type="scientific">Liparis tanakae</name>
    <name type="common">Tanaka's snailfish</name>
    <dbReference type="NCBI Taxonomy" id="230148"/>
    <lineage>
        <taxon>Eukaryota</taxon>
        <taxon>Metazoa</taxon>
        <taxon>Chordata</taxon>
        <taxon>Craniata</taxon>
        <taxon>Vertebrata</taxon>
        <taxon>Euteleostomi</taxon>
        <taxon>Actinopterygii</taxon>
        <taxon>Neopterygii</taxon>
        <taxon>Teleostei</taxon>
        <taxon>Neoteleostei</taxon>
        <taxon>Acanthomorphata</taxon>
        <taxon>Eupercaria</taxon>
        <taxon>Perciformes</taxon>
        <taxon>Cottioidei</taxon>
        <taxon>Cottales</taxon>
        <taxon>Liparidae</taxon>
        <taxon>Liparis</taxon>
    </lineage>
</organism>
<dbReference type="EMBL" id="SRLO01009240">
    <property type="protein sequence ID" value="TNN26929.1"/>
    <property type="molecule type" value="Genomic_DNA"/>
</dbReference>
<name>A0A4Z2EDJ7_9TELE</name>
<protein>
    <submittedName>
        <fullName evidence="1">Uncharacterized protein</fullName>
    </submittedName>
</protein>
<proteinExistence type="predicted"/>
<dbReference type="Proteomes" id="UP000314294">
    <property type="component" value="Unassembled WGS sequence"/>
</dbReference>
<gene>
    <name evidence="1" type="ORF">EYF80_062929</name>
</gene>
<keyword evidence="2" id="KW-1185">Reference proteome</keyword>
<evidence type="ECO:0000313" key="2">
    <source>
        <dbReference type="Proteomes" id="UP000314294"/>
    </source>
</evidence>
<sequence length="70" mass="8056">MLTALDPEVSFLHQVTSAETLCTLLSRSTDANRFIFYDELEEYLHTRGEPTNKRSNYKPEEYLGVLDNTA</sequence>
<comment type="caution">
    <text evidence="1">The sequence shown here is derived from an EMBL/GenBank/DDBJ whole genome shotgun (WGS) entry which is preliminary data.</text>
</comment>
<dbReference type="AlphaFoldDB" id="A0A4Z2EDJ7"/>